<dbReference type="Gene3D" id="3.40.30.10">
    <property type="entry name" value="Glutaredoxin"/>
    <property type="match status" value="1"/>
</dbReference>
<gene>
    <name evidence="1" type="ORF">BC05F1_05873</name>
</gene>
<accession>A0A1C4GEV8</accession>
<name>A0A1C4GEV8_9BACI</name>
<evidence type="ECO:0000313" key="1">
    <source>
        <dbReference type="EMBL" id="SCC66644.1"/>
    </source>
</evidence>
<dbReference type="PANTHER" id="PTHR33558">
    <property type="entry name" value="GLUTAREDOXIN-LIKE PROTEIN C5ORF63 HOMOLOG"/>
    <property type="match status" value="1"/>
</dbReference>
<proteinExistence type="predicted"/>
<dbReference type="Proteomes" id="UP000196052">
    <property type="component" value="Unassembled WGS sequence"/>
</dbReference>
<protein>
    <submittedName>
        <fullName evidence="1">Glutaredoxin</fullName>
    </submittedName>
</protein>
<organism evidence="1 2">
    <name type="scientific">Bacillus wiedmannii</name>
    <dbReference type="NCBI Taxonomy" id="1890302"/>
    <lineage>
        <taxon>Bacteria</taxon>
        <taxon>Bacillati</taxon>
        <taxon>Bacillota</taxon>
        <taxon>Bacilli</taxon>
        <taxon>Bacillales</taxon>
        <taxon>Bacillaceae</taxon>
        <taxon>Bacillus</taxon>
        <taxon>Bacillus cereus group</taxon>
    </lineage>
</organism>
<dbReference type="InterPro" id="IPR008554">
    <property type="entry name" value="Glutaredoxin-like"/>
</dbReference>
<dbReference type="PANTHER" id="PTHR33558:SF1">
    <property type="entry name" value="GLUTAREDOXIN-LIKE PROTEIN C5ORF63 HOMOLOG"/>
    <property type="match status" value="1"/>
</dbReference>
<evidence type="ECO:0000313" key="2">
    <source>
        <dbReference type="Proteomes" id="UP000196052"/>
    </source>
</evidence>
<dbReference type="InterPro" id="IPR052565">
    <property type="entry name" value="Glutaredoxin-like_YDR286C"/>
</dbReference>
<dbReference type="EMBL" id="FMBE01000017">
    <property type="protein sequence ID" value="SCC66644.1"/>
    <property type="molecule type" value="Genomic_DNA"/>
</dbReference>
<dbReference type="InterPro" id="IPR036249">
    <property type="entry name" value="Thioredoxin-like_sf"/>
</dbReference>
<dbReference type="Pfam" id="PF05768">
    <property type="entry name" value="Glrx-like"/>
    <property type="match status" value="1"/>
</dbReference>
<reference evidence="2" key="1">
    <citation type="submission" date="2016-08" db="EMBL/GenBank/DDBJ databases">
        <authorList>
            <person name="Loux V."/>
            <person name="Rue O."/>
        </authorList>
    </citation>
    <scope>NUCLEOTIDE SEQUENCE [LARGE SCALE GENOMIC DNA]</scope>
    <source>
        <strain evidence="2">INRA Bc05-F1</strain>
    </source>
</reference>
<sequence length="84" mass="9725">MENMKVVLYTKKDCGLCVQAKQVLEEVQCEYSFQIEEINIYEDNDLLEKYHLMIPVVEIGGKQVEYGNIHKGVIINYIKNAVKS</sequence>
<dbReference type="PROSITE" id="PS51354">
    <property type="entry name" value="GLUTAREDOXIN_2"/>
    <property type="match status" value="1"/>
</dbReference>
<dbReference type="SUPFAM" id="SSF52833">
    <property type="entry name" value="Thioredoxin-like"/>
    <property type="match status" value="1"/>
</dbReference>
<dbReference type="AlphaFoldDB" id="A0A1C4GEV8"/>